<feature type="transmembrane region" description="Helical" evidence="1">
    <location>
        <begin position="266"/>
        <end position="287"/>
    </location>
</feature>
<feature type="transmembrane region" description="Helical" evidence="1">
    <location>
        <begin position="15"/>
        <end position="33"/>
    </location>
</feature>
<name>A0A7Y9IA35_9ACTN</name>
<feature type="transmembrane region" description="Helical" evidence="1">
    <location>
        <begin position="45"/>
        <end position="69"/>
    </location>
</feature>
<keyword evidence="1" id="KW-1133">Transmembrane helix</keyword>
<feature type="transmembrane region" description="Helical" evidence="1">
    <location>
        <begin position="105"/>
        <end position="123"/>
    </location>
</feature>
<keyword evidence="1" id="KW-0812">Transmembrane</keyword>
<feature type="transmembrane region" description="Helical" evidence="1">
    <location>
        <begin position="186"/>
        <end position="206"/>
    </location>
</feature>
<feature type="transmembrane region" description="Helical" evidence="1">
    <location>
        <begin position="135"/>
        <end position="158"/>
    </location>
</feature>
<evidence type="ECO:0000313" key="2">
    <source>
        <dbReference type="EMBL" id="NYE73059.1"/>
    </source>
</evidence>
<organism evidence="2 3">
    <name type="scientific">Microlunatus parietis</name>
    <dbReference type="NCBI Taxonomy" id="682979"/>
    <lineage>
        <taxon>Bacteria</taxon>
        <taxon>Bacillati</taxon>
        <taxon>Actinomycetota</taxon>
        <taxon>Actinomycetes</taxon>
        <taxon>Propionibacteriales</taxon>
        <taxon>Propionibacteriaceae</taxon>
        <taxon>Microlunatus</taxon>
    </lineage>
</organism>
<keyword evidence="1" id="KW-0472">Membrane</keyword>
<feature type="transmembrane region" description="Helical" evidence="1">
    <location>
        <begin position="226"/>
        <end position="246"/>
    </location>
</feature>
<dbReference type="RefSeq" id="WP_179754296.1">
    <property type="nucleotide sequence ID" value="NZ_JACCBU010000001.1"/>
</dbReference>
<dbReference type="EMBL" id="JACCBU010000001">
    <property type="protein sequence ID" value="NYE73059.1"/>
    <property type="molecule type" value="Genomic_DNA"/>
</dbReference>
<keyword evidence="3" id="KW-1185">Reference proteome</keyword>
<evidence type="ECO:0000313" key="3">
    <source>
        <dbReference type="Proteomes" id="UP000569914"/>
    </source>
</evidence>
<dbReference type="Proteomes" id="UP000569914">
    <property type="component" value="Unassembled WGS sequence"/>
</dbReference>
<dbReference type="AlphaFoldDB" id="A0A7Y9IA35"/>
<feature type="transmembrane region" description="Helical" evidence="1">
    <location>
        <begin position="81"/>
        <end position="99"/>
    </location>
</feature>
<evidence type="ECO:0000256" key="1">
    <source>
        <dbReference type="SAM" id="Phobius"/>
    </source>
</evidence>
<gene>
    <name evidence="2" type="ORF">BKA15_004388</name>
</gene>
<accession>A0A7Y9IA35</accession>
<sequence>MMEVAQRGTDDGIRIRWAAAFLGAAVVLITGHVSTVHYDGAGADVLRGIGLVLMIIGVLLAVLGLAAGLPFARDAVRRDGLRAVGLFGLGAVVVLTAAAMMILPFAGTIVLIAAAVTLLEYVDRDAALPPPAARLRLALPFSLAVLALLPFGILHVLVWNPQVKLPGLSLDEIYGRLSAADQSLSVTWVISWAVVWGGAALAFPLICRSDRLTFVGPPRRTVCAGLILLALAGYSHGISGFSMGMAMADTFEESPTGGDAGPGATIIGIVAQLAVVAALLIGAAARADRPNAALNR</sequence>
<reference evidence="2 3" key="1">
    <citation type="submission" date="2020-07" db="EMBL/GenBank/DDBJ databases">
        <title>Sequencing the genomes of 1000 actinobacteria strains.</title>
        <authorList>
            <person name="Klenk H.-P."/>
        </authorList>
    </citation>
    <scope>NUCLEOTIDE SEQUENCE [LARGE SCALE GENOMIC DNA]</scope>
    <source>
        <strain evidence="2 3">DSM 22083</strain>
    </source>
</reference>
<comment type="caution">
    <text evidence="2">The sequence shown here is derived from an EMBL/GenBank/DDBJ whole genome shotgun (WGS) entry which is preliminary data.</text>
</comment>
<proteinExistence type="predicted"/>
<protein>
    <submittedName>
        <fullName evidence="2">Uncharacterized protein</fullName>
    </submittedName>
</protein>